<dbReference type="InterPro" id="IPR002347">
    <property type="entry name" value="SDR_fam"/>
</dbReference>
<sequence>MDLRLTEKVAVITGSSKGIGKETATVLTEEGAKVVLVARHEDGLKQAVADIKEKTGKTLDYVVADVTSDSDAKKVIDYVKDQYGQLDILINNAGSAFAENFDQVGLDDWQNDLNLKLFGWLRMIHAALPELKKQGGAILNLAAVAGKTPPAQSSPTSVSRAAGLALTKTLSKDLAQYNIRVNAVCIGLIRSGQIEKRWQQDAPDKTWEEYASDPKFNIPLGRIGDTREAADVIAFLVSDAASYVSGTAVNIDGGSGAAL</sequence>
<proteinExistence type="inferred from homology"/>
<dbReference type="Gene3D" id="3.40.50.720">
    <property type="entry name" value="NAD(P)-binding Rossmann-like Domain"/>
    <property type="match status" value="1"/>
</dbReference>
<dbReference type="GO" id="GO:0052588">
    <property type="term" value="F:diacetyl reductase ((S)-acetoin forming) (NAD+) activity"/>
    <property type="evidence" value="ECO:0007669"/>
    <property type="project" value="UniProtKB-EC"/>
</dbReference>
<reference evidence="9 10" key="1">
    <citation type="submission" date="2019-01" db="EMBL/GenBank/DDBJ databases">
        <title>Draft genome sequences of the type strains of six Macrococcus species.</title>
        <authorList>
            <person name="Mazhar S."/>
            <person name="Altermann E."/>
            <person name="Hill C."/>
            <person name="Mcauliffe O."/>
        </authorList>
    </citation>
    <scope>NUCLEOTIDE SEQUENCE [LARGE SCALE GENOMIC DNA]</scope>
    <source>
        <strain evidence="9 10">CCM4809</strain>
    </source>
</reference>
<evidence type="ECO:0000313" key="10">
    <source>
        <dbReference type="Proteomes" id="UP000295328"/>
    </source>
</evidence>
<dbReference type="EMBL" id="SCWE01000003">
    <property type="protein sequence ID" value="TDM01568.1"/>
    <property type="molecule type" value="Genomic_DNA"/>
</dbReference>
<evidence type="ECO:0000256" key="7">
    <source>
        <dbReference type="ARBA" id="ARBA00031758"/>
    </source>
</evidence>
<evidence type="ECO:0000256" key="5">
    <source>
        <dbReference type="ARBA" id="ARBA00023002"/>
    </source>
</evidence>
<evidence type="ECO:0000256" key="1">
    <source>
        <dbReference type="ARBA" id="ARBA00003200"/>
    </source>
</evidence>
<dbReference type="PANTHER" id="PTHR42879:SF6">
    <property type="entry name" value="NADPH-DEPENDENT REDUCTASE BACG"/>
    <property type="match status" value="1"/>
</dbReference>
<dbReference type="PRINTS" id="PR00080">
    <property type="entry name" value="SDRFAMILY"/>
</dbReference>
<name>A0A4R6BIZ2_9STAP</name>
<organism evidence="9 10">
    <name type="scientific">Macrococcus hajekii</name>
    <dbReference type="NCBI Taxonomy" id="198482"/>
    <lineage>
        <taxon>Bacteria</taxon>
        <taxon>Bacillati</taxon>
        <taxon>Bacillota</taxon>
        <taxon>Bacilli</taxon>
        <taxon>Bacillales</taxon>
        <taxon>Staphylococcaceae</taxon>
        <taxon>Macrococcus</taxon>
    </lineage>
</organism>
<dbReference type="Proteomes" id="UP000295328">
    <property type="component" value="Unassembled WGS sequence"/>
</dbReference>
<accession>A0A4R6BIZ2</accession>
<comment type="similarity">
    <text evidence="2">Belongs to the short-chain dehydrogenases/reductases (SDR) family.</text>
</comment>
<dbReference type="PRINTS" id="PR00081">
    <property type="entry name" value="GDHRDH"/>
</dbReference>
<dbReference type="InterPro" id="IPR050259">
    <property type="entry name" value="SDR"/>
</dbReference>
<evidence type="ECO:0000256" key="3">
    <source>
        <dbReference type="ARBA" id="ARBA00012848"/>
    </source>
</evidence>
<evidence type="ECO:0000256" key="4">
    <source>
        <dbReference type="ARBA" id="ARBA00016110"/>
    </source>
</evidence>
<dbReference type="OrthoDB" id="9803333at2"/>
<comment type="caution">
    <text evidence="9">The sequence shown here is derived from an EMBL/GenBank/DDBJ whole genome shotgun (WGS) entry which is preliminary data.</text>
</comment>
<evidence type="ECO:0000256" key="2">
    <source>
        <dbReference type="ARBA" id="ARBA00006484"/>
    </source>
</evidence>
<comment type="catalytic activity">
    <reaction evidence="8">
        <text>(S)-acetoin + NAD(+) = diacetyl + NADH + H(+)</text>
        <dbReference type="Rhea" id="RHEA:27286"/>
        <dbReference type="ChEBI" id="CHEBI:15378"/>
        <dbReference type="ChEBI" id="CHEBI:15687"/>
        <dbReference type="ChEBI" id="CHEBI:16583"/>
        <dbReference type="ChEBI" id="CHEBI:57540"/>
        <dbReference type="ChEBI" id="CHEBI:57945"/>
        <dbReference type="EC" id="1.1.1.304"/>
    </reaction>
</comment>
<dbReference type="AlphaFoldDB" id="A0A4R6BIZ2"/>
<evidence type="ECO:0000256" key="8">
    <source>
        <dbReference type="ARBA" id="ARBA00047315"/>
    </source>
</evidence>
<dbReference type="GO" id="GO:0008206">
    <property type="term" value="P:bile acid metabolic process"/>
    <property type="evidence" value="ECO:0007669"/>
    <property type="project" value="UniProtKB-ARBA"/>
</dbReference>
<dbReference type="EC" id="1.1.1.304" evidence="3"/>
<evidence type="ECO:0000256" key="6">
    <source>
        <dbReference type="ARBA" id="ARBA00029989"/>
    </source>
</evidence>
<dbReference type="FunFam" id="3.40.50.720:FF:000084">
    <property type="entry name" value="Short-chain dehydrogenase reductase"/>
    <property type="match status" value="1"/>
</dbReference>
<comment type="function">
    <text evidence="1">Catalyzes the irreversible reduction of 2,3-butanediol to (S)-acetoin in the presence of NADH.</text>
</comment>
<dbReference type="SUPFAM" id="SSF51735">
    <property type="entry name" value="NAD(P)-binding Rossmann-fold domains"/>
    <property type="match status" value="1"/>
</dbReference>
<dbReference type="RefSeq" id="WP_133430290.1">
    <property type="nucleotide sequence ID" value="NZ_BMCC01000001.1"/>
</dbReference>
<dbReference type="PANTHER" id="PTHR42879">
    <property type="entry name" value="3-OXOACYL-(ACYL-CARRIER-PROTEIN) REDUCTASE"/>
    <property type="match status" value="1"/>
</dbReference>
<evidence type="ECO:0000313" key="9">
    <source>
        <dbReference type="EMBL" id="TDM01568.1"/>
    </source>
</evidence>
<dbReference type="Pfam" id="PF13561">
    <property type="entry name" value="adh_short_C2"/>
    <property type="match status" value="1"/>
</dbReference>
<protein>
    <recommendedName>
        <fullName evidence="4">Diacetyl reductase [(S)-acetoin forming]</fullName>
        <ecNumber evidence="3">1.1.1.304</ecNumber>
    </recommendedName>
    <alternativeName>
        <fullName evidence="6">Acetoin(diacetyl) reductase</fullName>
    </alternativeName>
    <alternativeName>
        <fullName evidence="7">Meso-2,3-butanediol dehydrogenase</fullName>
    </alternativeName>
</protein>
<keyword evidence="5" id="KW-0560">Oxidoreductase</keyword>
<keyword evidence="10" id="KW-1185">Reference proteome</keyword>
<gene>
    <name evidence="9" type="ORF">ERX37_08730</name>
</gene>
<dbReference type="InterPro" id="IPR036291">
    <property type="entry name" value="NAD(P)-bd_dom_sf"/>
</dbReference>